<sequence>MKKIAYIELDTHAEIAGSFMALMNGSKAFEVDYYFSERIIKQIGKHHSNIHLSESTELLDQLEQNYDLIIIGTVHRYFNLFNEIAEKYNTSVIVHNLNFTRTSRFQLFQNIFKKDFKYRLKLWLKEDLLSAPEVFRKAKNLLVLDQSLGRDHFQYLPVFFNEYQVNNNSEIFTIVIPGAVSQQRRDYKKVLQELTNLNQLDSKRLIQIIFLGKAHGKELRWLQSFEKEKSANISIQYFTEKVPQNIFDEWMNKANVIWCPIQSETEFFSNKEIYGKTKMSGNIGDAIKYGKVAFFPENYPSDFEFIMNEKANLSQEIFGFKSENSYDFQKEFRKNAISTELENTLKSLL</sequence>
<name>A0A7M2Y9W4_9FLAO</name>
<organism evidence="1 2">
    <name type="scientific">Kaistella flava</name>
    <name type="common">ex Peng et al. 2021</name>
    <dbReference type="NCBI Taxonomy" id="2038776"/>
    <lineage>
        <taxon>Bacteria</taxon>
        <taxon>Pseudomonadati</taxon>
        <taxon>Bacteroidota</taxon>
        <taxon>Flavobacteriia</taxon>
        <taxon>Flavobacteriales</taxon>
        <taxon>Weeksellaceae</taxon>
        <taxon>Chryseobacterium group</taxon>
        <taxon>Kaistella</taxon>
    </lineage>
</organism>
<dbReference type="Proteomes" id="UP000594195">
    <property type="component" value="Chromosome"/>
</dbReference>
<gene>
    <name evidence="1" type="ORF">Q73A0000_07465</name>
</gene>
<dbReference type="EMBL" id="CP040442">
    <property type="protein sequence ID" value="QOW10212.1"/>
    <property type="molecule type" value="Genomic_DNA"/>
</dbReference>
<evidence type="ECO:0000313" key="1">
    <source>
        <dbReference type="EMBL" id="QOW10212.1"/>
    </source>
</evidence>
<protein>
    <recommendedName>
        <fullName evidence="3">Glycosyl transferase family 1 domain-containing protein</fullName>
    </recommendedName>
</protein>
<accession>A0A7M2Y9W4</accession>
<dbReference type="RefSeq" id="WP_193813442.1">
    <property type="nucleotide sequence ID" value="NZ_CP040442.1"/>
</dbReference>
<proteinExistence type="predicted"/>
<evidence type="ECO:0000313" key="2">
    <source>
        <dbReference type="Proteomes" id="UP000594195"/>
    </source>
</evidence>
<dbReference type="KEGG" id="kfa:Q73A0000_07465"/>
<dbReference type="AlphaFoldDB" id="A0A7M2Y9W4"/>
<evidence type="ECO:0008006" key="3">
    <source>
        <dbReference type="Google" id="ProtNLM"/>
    </source>
</evidence>
<keyword evidence="2" id="KW-1185">Reference proteome</keyword>
<reference evidence="1 2" key="1">
    <citation type="submission" date="2019-05" db="EMBL/GenBank/DDBJ databases">
        <title>Chryseobacterium sp. isolated from King George Island, maritime Antarctica.</title>
        <authorList>
            <person name="Peng X."/>
        </authorList>
    </citation>
    <scope>NUCLEOTIDE SEQUENCE [LARGE SCALE GENOMIC DNA]</scope>
    <source>
        <strain evidence="1 2">7-3A</strain>
    </source>
</reference>